<dbReference type="Proteomes" id="UP001209257">
    <property type="component" value="Unassembled WGS sequence"/>
</dbReference>
<evidence type="ECO:0000259" key="2">
    <source>
        <dbReference type="PROSITE" id="PS51084"/>
    </source>
</evidence>
<proteinExistence type="predicted"/>
<organism evidence="3 4">
    <name type="scientific">Alteromonas salexigens</name>
    <dbReference type="NCBI Taxonomy" id="2982530"/>
    <lineage>
        <taxon>Bacteria</taxon>
        <taxon>Pseudomonadati</taxon>
        <taxon>Pseudomonadota</taxon>
        <taxon>Gammaproteobacteria</taxon>
        <taxon>Alteromonadales</taxon>
        <taxon>Alteromonadaceae</taxon>
        <taxon>Alteromonas/Salinimonas group</taxon>
        <taxon>Alteromonas</taxon>
    </lineage>
</organism>
<comment type="caution">
    <text evidence="3">The sequence shown here is derived from an EMBL/GenBank/DDBJ whole genome shotgun (WGS) entry which is preliminary data.</text>
</comment>
<name>A0ABT2VLA9_9ALTE</name>
<protein>
    <submittedName>
        <fullName evidence="3">HIT domain-containing protein</fullName>
    </submittedName>
</protein>
<dbReference type="RefSeq" id="WP_262992561.1">
    <property type="nucleotide sequence ID" value="NZ_JAOTJC010000006.1"/>
</dbReference>
<evidence type="ECO:0000256" key="1">
    <source>
        <dbReference type="PROSITE-ProRule" id="PRU00464"/>
    </source>
</evidence>
<dbReference type="SUPFAM" id="SSF54197">
    <property type="entry name" value="HIT-like"/>
    <property type="match status" value="1"/>
</dbReference>
<dbReference type="PIRSF" id="PIRSF000714">
    <property type="entry name" value="HIT"/>
    <property type="match status" value="1"/>
</dbReference>
<dbReference type="Pfam" id="PF01230">
    <property type="entry name" value="HIT"/>
    <property type="match status" value="1"/>
</dbReference>
<gene>
    <name evidence="3" type="ORF">OCL06_04535</name>
</gene>
<dbReference type="InterPro" id="IPR011146">
    <property type="entry name" value="HIT-like"/>
</dbReference>
<evidence type="ECO:0000313" key="3">
    <source>
        <dbReference type="EMBL" id="MCU7553860.1"/>
    </source>
</evidence>
<reference evidence="4" key="1">
    <citation type="submission" date="2023-07" db="EMBL/GenBank/DDBJ databases">
        <title>Study on multiphase classification of strain Alteromonas salexigens isolated from the Yellow Sea.</title>
        <authorList>
            <person name="Sun L."/>
        </authorList>
    </citation>
    <scope>NUCLEOTIDE SEQUENCE [LARGE SCALE GENOMIC DNA]</scope>
    <source>
        <strain evidence="4">ASW11-19</strain>
    </source>
</reference>
<dbReference type="InterPro" id="IPR036265">
    <property type="entry name" value="HIT-like_sf"/>
</dbReference>
<sequence>MFELDSRLQQDTLQVGALPLSRVLLMNDSQFPWVILVPQRSGVREIIELNKDDEAQLWRESRQVSEALQKLYSPHKLNVAALGNVVSQLHVHHVARYTHDCAWPAPVWGKQAAVPYSDKEGRSRCEALAEQLNIVTSK</sequence>
<dbReference type="PROSITE" id="PS51084">
    <property type="entry name" value="HIT_2"/>
    <property type="match status" value="1"/>
</dbReference>
<dbReference type="Gene3D" id="3.30.428.10">
    <property type="entry name" value="HIT-like"/>
    <property type="match status" value="1"/>
</dbReference>
<comment type="caution">
    <text evidence="1">Lacks conserved residue(s) required for the propagation of feature annotation.</text>
</comment>
<dbReference type="EMBL" id="JAOTJC010000006">
    <property type="protein sequence ID" value="MCU7553860.1"/>
    <property type="molecule type" value="Genomic_DNA"/>
</dbReference>
<dbReference type="InterPro" id="IPR026026">
    <property type="entry name" value="HIT_Hint"/>
</dbReference>
<feature type="domain" description="HIT" evidence="2">
    <location>
        <begin position="34"/>
        <end position="103"/>
    </location>
</feature>
<keyword evidence="4" id="KW-1185">Reference proteome</keyword>
<evidence type="ECO:0000313" key="4">
    <source>
        <dbReference type="Proteomes" id="UP001209257"/>
    </source>
</evidence>
<accession>A0ABT2VLA9</accession>